<dbReference type="AlphaFoldDB" id="A0A7X2T4C7"/>
<proteinExistence type="inferred from homology"/>
<dbReference type="InterPro" id="IPR011249">
    <property type="entry name" value="Metalloenz_LuxS/M16"/>
</dbReference>
<evidence type="ECO:0000313" key="4">
    <source>
        <dbReference type="Proteomes" id="UP000470082"/>
    </source>
</evidence>
<dbReference type="GO" id="GO:0046872">
    <property type="term" value="F:metal ion binding"/>
    <property type="evidence" value="ECO:0007669"/>
    <property type="project" value="InterPro"/>
</dbReference>
<name>A0A7X2T4C7_9FIRM</name>
<dbReference type="InterPro" id="IPR007863">
    <property type="entry name" value="Peptidase_M16_C"/>
</dbReference>
<accession>A0A7X2T4C7</accession>
<comment type="caution">
    <text evidence="3">The sequence shown here is derived from an EMBL/GenBank/DDBJ whole genome shotgun (WGS) entry which is preliminary data.</text>
</comment>
<dbReference type="Pfam" id="PF05193">
    <property type="entry name" value="Peptidase_M16_C"/>
    <property type="match status" value="1"/>
</dbReference>
<dbReference type="EMBL" id="VUMM01000028">
    <property type="protein sequence ID" value="MSS02342.1"/>
    <property type="molecule type" value="Genomic_DNA"/>
</dbReference>
<gene>
    <name evidence="3" type="ORF">FYJ50_09620</name>
</gene>
<reference evidence="3 4" key="1">
    <citation type="submission" date="2019-08" db="EMBL/GenBank/DDBJ databases">
        <title>In-depth cultivation of the pig gut microbiome towards novel bacterial diversity and tailored functional studies.</title>
        <authorList>
            <person name="Wylensek D."/>
            <person name="Hitch T.C.A."/>
            <person name="Clavel T."/>
        </authorList>
    </citation>
    <scope>NUCLEOTIDE SEQUENCE [LARGE SCALE GENOMIC DNA]</scope>
    <source>
        <strain evidence="3 4">LKV-178-WT-2G</strain>
    </source>
</reference>
<dbReference type="Gene3D" id="3.30.830.10">
    <property type="entry name" value="Metalloenzyme, LuxS/M16 peptidase-like"/>
    <property type="match status" value="2"/>
</dbReference>
<evidence type="ECO:0000256" key="1">
    <source>
        <dbReference type="ARBA" id="ARBA00007261"/>
    </source>
</evidence>
<evidence type="ECO:0000259" key="2">
    <source>
        <dbReference type="Pfam" id="PF05193"/>
    </source>
</evidence>
<dbReference type="Proteomes" id="UP000470082">
    <property type="component" value="Unassembled WGS sequence"/>
</dbReference>
<keyword evidence="4" id="KW-1185">Reference proteome</keyword>
<comment type="similarity">
    <text evidence="1">Belongs to the peptidase M16 family.</text>
</comment>
<sequence>MKYIEQSKFSQTIVSFRYILPFEKETITGYNLLCYMLKSKTEDFDNKQIISYEFNKNYGMKMSISLTVYGNQLSFQVQFRFIRPDWIEKKDYTESIIHIMDQFIDHPVFTEENLKESKYLLRNRLFAQKDDPATVAVLESLHMISKDHSISISTNGYEDEIDEITLEDICHLYNRFPSPLIYAAGKLDSTLESYLSQIKQTEECHADYEILMDTLSYKEKYILKEIEQTYISKVYATKIDTRDPSYYSLLVMNSILGQSPVNLLFTEIREKNSYCYSIGSSLIRFDGALYIYAGCDSENVNAILDLMDQQIVRLQTMDYSDELLEQAKKDLIDGLLAGFDEEYIYIERQFLSDLLNQNGCAEEKIKKIQNVTKEDISHCANLLSQISLAVVKEDESCTI</sequence>
<dbReference type="InterPro" id="IPR050361">
    <property type="entry name" value="MPP/UQCRC_Complex"/>
</dbReference>
<dbReference type="PANTHER" id="PTHR11851">
    <property type="entry name" value="METALLOPROTEASE"/>
    <property type="match status" value="1"/>
</dbReference>
<organism evidence="3 4">
    <name type="scientific">Floccifex porci</name>
    <dbReference type="NCBI Taxonomy" id="2606629"/>
    <lineage>
        <taxon>Bacteria</taxon>
        <taxon>Bacillati</taxon>
        <taxon>Bacillota</taxon>
        <taxon>Erysipelotrichia</taxon>
        <taxon>Erysipelotrichales</taxon>
        <taxon>Erysipelotrichaceae</taxon>
        <taxon>Floccifex</taxon>
    </lineage>
</organism>
<evidence type="ECO:0000313" key="3">
    <source>
        <dbReference type="EMBL" id="MSS02342.1"/>
    </source>
</evidence>
<protein>
    <submittedName>
        <fullName evidence="3">Insulinase family protein</fullName>
    </submittedName>
</protein>
<dbReference type="SUPFAM" id="SSF63411">
    <property type="entry name" value="LuxS/MPP-like metallohydrolase"/>
    <property type="match status" value="2"/>
</dbReference>
<dbReference type="PANTHER" id="PTHR11851:SF49">
    <property type="entry name" value="MITOCHONDRIAL-PROCESSING PEPTIDASE SUBUNIT ALPHA"/>
    <property type="match status" value="1"/>
</dbReference>
<dbReference type="RefSeq" id="WP_154461455.1">
    <property type="nucleotide sequence ID" value="NZ_VUMM01000028.1"/>
</dbReference>
<feature type="domain" description="Peptidase M16 C-terminal" evidence="2">
    <location>
        <begin position="164"/>
        <end position="329"/>
    </location>
</feature>